<evidence type="ECO:0000256" key="1">
    <source>
        <dbReference type="ARBA" id="ARBA00022679"/>
    </source>
</evidence>
<reference evidence="4 5" key="1">
    <citation type="submission" date="2019-04" db="EMBL/GenBank/DDBJ databases">
        <title>Kribbella sp. NEAU-THZ 27 nov., a novel actinomycete isolated from soil.</title>
        <authorList>
            <person name="Duan L."/>
        </authorList>
    </citation>
    <scope>NUCLEOTIDE SEQUENCE [LARGE SCALE GENOMIC DNA]</scope>
    <source>
        <strain evidence="5">NEAU-THZ27</strain>
    </source>
</reference>
<dbReference type="OrthoDB" id="5243635at2"/>
<keyword evidence="5" id="KW-1185">Reference proteome</keyword>
<feature type="domain" description="N-acetyltransferase" evidence="3">
    <location>
        <begin position="21"/>
        <end position="193"/>
    </location>
</feature>
<keyword evidence="1 4" id="KW-0808">Transferase</keyword>
<dbReference type="GO" id="GO:0016747">
    <property type="term" value="F:acyltransferase activity, transferring groups other than amino-acyl groups"/>
    <property type="evidence" value="ECO:0007669"/>
    <property type="project" value="InterPro"/>
</dbReference>
<dbReference type="InterPro" id="IPR050832">
    <property type="entry name" value="Bact_Acetyltransf"/>
</dbReference>
<dbReference type="EMBL" id="SZPZ01000007">
    <property type="protein sequence ID" value="TKK73370.1"/>
    <property type="molecule type" value="Genomic_DNA"/>
</dbReference>
<dbReference type="SUPFAM" id="SSF55729">
    <property type="entry name" value="Acyl-CoA N-acyltransferases (Nat)"/>
    <property type="match status" value="1"/>
</dbReference>
<accession>A0A4U3LDG9</accession>
<organism evidence="4 5">
    <name type="scientific">Kribbella jiaozuonensis</name>
    <dbReference type="NCBI Taxonomy" id="2575441"/>
    <lineage>
        <taxon>Bacteria</taxon>
        <taxon>Bacillati</taxon>
        <taxon>Actinomycetota</taxon>
        <taxon>Actinomycetes</taxon>
        <taxon>Propionibacteriales</taxon>
        <taxon>Kribbellaceae</taxon>
        <taxon>Kribbella</taxon>
    </lineage>
</organism>
<dbReference type="Pfam" id="PF00583">
    <property type="entry name" value="Acetyltransf_1"/>
    <property type="match status" value="1"/>
</dbReference>
<dbReference type="Gene3D" id="3.40.630.30">
    <property type="match status" value="1"/>
</dbReference>
<dbReference type="PANTHER" id="PTHR43877">
    <property type="entry name" value="AMINOALKYLPHOSPHONATE N-ACETYLTRANSFERASE-RELATED-RELATED"/>
    <property type="match status" value="1"/>
</dbReference>
<evidence type="ECO:0000259" key="3">
    <source>
        <dbReference type="PROSITE" id="PS51186"/>
    </source>
</evidence>
<sequence length="197" mass="21259">MATSASDTNSRVNALSRVTGLRFRTAGADDAAAVAELHGDSWRRHYRGAYADAFLDDESAEYLGAMWAKRLAAREGTHTTVAEYDGKLVGLSHLMIGADPKFGALVDNLHVRAPLKRQGIGTQLLALTAQALQQASPGSGLYLWVLEQNTAAQGFYEARGGIRGDRKDVPPPGGEARRLNGTPACFRYYWPDPSLLA</sequence>
<evidence type="ECO:0000256" key="2">
    <source>
        <dbReference type="ARBA" id="ARBA00023315"/>
    </source>
</evidence>
<dbReference type="RefSeq" id="WP_137259288.1">
    <property type="nucleotide sequence ID" value="NZ_JBHSPQ010000006.1"/>
</dbReference>
<dbReference type="InterPro" id="IPR016181">
    <property type="entry name" value="Acyl_CoA_acyltransferase"/>
</dbReference>
<dbReference type="AlphaFoldDB" id="A0A4U3LDG9"/>
<evidence type="ECO:0000313" key="4">
    <source>
        <dbReference type="EMBL" id="TKK73370.1"/>
    </source>
</evidence>
<evidence type="ECO:0000313" key="5">
    <source>
        <dbReference type="Proteomes" id="UP000305836"/>
    </source>
</evidence>
<dbReference type="InterPro" id="IPR000182">
    <property type="entry name" value="GNAT_dom"/>
</dbReference>
<dbReference type="PROSITE" id="PS51186">
    <property type="entry name" value="GNAT"/>
    <property type="match status" value="1"/>
</dbReference>
<dbReference type="PANTHER" id="PTHR43877:SF1">
    <property type="entry name" value="ACETYLTRANSFERASE"/>
    <property type="match status" value="1"/>
</dbReference>
<keyword evidence="2" id="KW-0012">Acyltransferase</keyword>
<gene>
    <name evidence="4" type="ORF">FDA38_39330</name>
</gene>
<proteinExistence type="predicted"/>
<dbReference type="Proteomes" id="UP000305836">
    <property type="component" value="Unassembled WGS sequence"/>
</dbReference>
<comment type="caution">
    <text evidence="4">The sequence shown here is derived from an EMBL/GenBank/DDBJ whole genome shotgun (WGS) entry which is preliminary data.</text>
</comment>
<protein>
    <submittedName>
        <fullName evidence="4">GNAT family N-acetyltransferase</fullName>
    </submittedName>
</protein>
<dbReference type="CDD" id="cd04301">
    <property type="entry name" value="NAT_SF"/>
    <property type="match status" value="1"/>
</dbReference>
<name>A0A4U3LDG9_9ACTN</name>